<dbReference type="HOGENOM" id="CLU_2671406_0_0_1"/>
<evidence type="ECO:0000313" key="2">
    <source>
        <dbReference type="EMBL" id="KDQ50243.1"/>
    </source>
</evidence>
<dbReference type="EMBL" id="KL197763">
    <property type="protein sequence ID" value="KDQ50243.1"/>
    <property type="molecule type" value="Genomic_DNA"/>
</dbReference>
<dbReference type="InParanoid" id="A0A067P5Q5"/>
<evidence type="ECO:0000313" key="3">
    <source>
        <dbReference type="Proteomes" id="UP000027265"/>
    </source>
</evidence>
<accession>A0A067P5Q5</accession>
<keyword evidence="3" id="KW-1185">Reference proteome</keyword>
<proteinExistence type="predicted"/>
<organism evidence="2 3">
    <name type="scientific">Jaapia argillacea MUCL 33604</name>
    <dbReference type="NCBI Taxonomy" id="933084"/>
    <lineage>
        <taxon>Eukaryota</taxon>
        <taxon>Fungi</taxon>
        <taxon>Dikarya</taxon>
        <taxon>Basidiomycota</taxon>
        <taxon>Agaricomycotina</taxon>
        <taxon>Agaricomycetes</taxon>
        <taxon>Agaricomycetidae</taxon>
        <taxon>Jaapiales</taxon>
        <taxon>Jaapiaceae</taxon>
        <taxon>Jaapia</taxon>
    </lineage>
</organism>
<dbReference type="AlphaFoldDB" id="A0A067P5Q5"/>
<evidence type="ECO:0000256" key="1">
    <source>
        <dbReference type="SAM" id="MobiDB-lite"/>
    </source>
</evidence>
<reference evidence="3" key="1">
    <citation type="journal article" date="2014" name="Proc. Natl. Acad. Sci. U.S.A.">
        <title>Extensive sampling of basidiomycete genomes demonstrates inadequacy of the white-rot/brown-rot paradigm for wood decay fungi.</title>
        <authorList>
            <person name="Riley R."/>
            <person name="Salamov A.A."/>
            <person name="Brown D.W."/>
            <person name="Nagy L.G."/>
            <person name="Floudas D."/>
            <person name="Held B.W."/>
            <person name="Levasseur A."/>
            <person name="Lombard V."/>
            <person name="Morin E."/>
            <person name="Otillar R."/>
            <person name="Lindquist E.A."/>
            <person name="Sun H."/>
            <person name="LaButti K.M."/>
            <person name="Schmutz J."/>
            <person name="Jabbour D."/>
            <person name="Luo H."/>
            <person name="Baker S.E."/>
            <person name="Pisabarro A.G."/>
            <person name="Walton J.D."/>
            <person name="Blanchette R.A."/>
            <person name="Henrissat B."/>
            <person name="Martin F."/>
            <person name="Cullen D."/>
            <person name="Hibbett D.S."/>
            <person name="Grigoriev I.V."/>
        </authorList>
    </citation>
    <scope>NUCLEOTIDE SEQUENCE [LARGE SCALE GENOMIC DNA]</scope>
    <source>
        <strain evidence="3">MUCL 33604</strain>
    </source>
</reference>
<feature type="region of interest" description="Disordered" evidence="1">
    <location>
        <begin position="50"/>
        <end position="75"/>
    </location>
</feature>
<protein>
    <submittedName>
        <fullName evidence="2">Uncharacterized protein</fullName>
    </submittedName>
</protein>
<dbReference type="Proteomes" id="UP000027265">
    <property type="component" value="Unassembled WGS sequence"/>
</dbReference>
<gene>
    <name evidence="2" type="ORF">JAAARDRAFT_42241</name>
</gene>
<name>A0A067P5Q5_9AGAM</name>
<sequence length="75" mass="8545">MFSKHKILTQSIPASFLSLQLQHWPNTPSPHQQINPNVHGHFAQIDLSGVTTDEKYHEPANAGKSKNDNQRDMER</sequence>
<feature type="compositionally biased region" description="Basic and acidic residues" evidence="1">
    <location>
        <begin position="65"/>
        <end position="75"/>
    </location>
</feature>